<feature type="transmembrane region" description="Helical" evidence="8">
    <location>
        <begin position="147"/>
        <end position="171"/>
    </location>
</feature>
<evidence type="ECO:0000256" key="5">
    <source>
        <dbReference type="ARBA" id="ARBA00022692"/>
    </source>
</evidence>
<dbReference type="GO" id="GO:0015920">
    <property type="term" value="P:lipopolysaccharide transport"/>
    <property type="evidence" value="ECO:0007669"/>
    <property type="project" value="TreeGrafter"/>
</dbReference>
<reference evidence="10 11" key="1">
    <citation type="submission" date="2018-10" db="EMBL/GenBank/DDBJ databases">
        <title>Thermophilic Lithotrophy and Phototrophy in an Intertidal, Iron-rich, Geothermal Spring.</title>
        <authorList>
            <person name="Ward L.M."/>
            <person name="Idei A."/>
            <person name="Nakagawa M."/>
            <person name="Ueno Y."/>
            <person name="Fischer W."/>
            <person name="Mcglynn S.E."/>
        </authorList>
    </citation>
    <scope>NUCLEOTIDE SEQUENCE [LARGE SCALE GENOMIC DNA]</scope>
    <source>
        <strain evidence="10">J137</strain>
    </source>
</reference>
<name>A0A3M0Z036_9BACT</name>
<keyword evidence="5 8" id="KW-0812">Transmembrane</keyword>
<keyword evidence="4" id="KW-1003">Cell membrane</keyword>
<dbReference type="PANTHER" id="PTHR30413">
    <property type="entry name" value="INNER MEMBRANE TRANSPORT PERMEASE"/>
    <property type="match status" value="1"/>
</dbReference>
<evidence type="ECO:0000256" key="2">
    <source>
        <dbReference type="ARBA" id="ARBA00007783"/>
    </source>
</evidence>
<evidence type="ECO:0000256" key="8">
    <source>
        <dbReference type="SAM" id="Phobius"/>
    </source>
</evidence>
<accession>A0A3M0Z036</accession>
<evidence type="ECO:0000256" key="6">
    <source>
        <dbReference type="ARBA" id="ARBA00022989"/>
    </source>
</evidence>
<dbReference type="AlphaFoldDB" id="A0A3M0Z036"/>
<keyword evidence="6 8" id="KW-1133">Transmembrane helix</keyword>
<comment type="similarity">
    <text evidence="2">Belongs to the ABC-2 integral membrane protein family.</text>
</comment>
<feature type="transmembrane region" description="Helical" evidence="8">
    <location>
        <begin position="34"/>
        <end position="56"/>
    </location>
</feature>
<organism evidence="10 11">
    <name type="scientific">Candidatus Dojkabacteria bacterium</name>
    <dbReference type="NCBI Taxonomy" id="2099670"/>
    <lineage>
        <taxon>Bacteria</taxon>
        <taxon>Candidatus Dojkabacteria</taxon>
    </lineage>
</organism>
<evidence type="ECO:0000259" key="9">
    <source>
        <dbReference type="Pfam" id="PF01061"/>
    </source>
</evidence>
<evidence type="ECO:0000313" key="10">
    <source>
        <dbReference type="EMBL" id="RMD77363.1"/>
    </source>
</evidence>
<feature type="transmembrane region" description="Helical" evidence="8">
    <location>
        <begin position="109"/>
        <end position="135"/>
    </location>
</feature>
<dbReference type="PANTHER" id="PTHR30413:SF8">
    <property type="entry name" value="TRANSPORT PERMEASE PROTEIN"/>
    <property type="match status" value="1"/>
</dbReference>
<dbReference type="GO" id="GO:0140359">
    <property type="term" value="F:ABC-type transporter activity"/>
    <property type="evidence" value="ECO:0007669"/>
    <property type="project" value="InterPro"/>
</dbReference>
<dbReference type="EMBL" id="RFKV01000040">
    <property type="protein sequence ID" value="RMD77363.1"/>
    <property type="molecule type" value="Genomic_DNA"/>
</dbReference>
<evidence type="ECO:0000313" key="11">
    <source>
        <dbReference type="Proteomes" id="UP000269410"/>
    </source>
</evidence>
<dbReference type="Pfam" id="PF01061">
    <property type="entry name" value="ABC2_membrane"/>
    <property type="match status" value="1"/>
</dbReference>
<protein>
    <recommendedName>
        <fullName evidence="9">ABC-2 type transporter transmembrane domain-containing protein</fullName>
    </recommendedName>
</protein>
<evidence type="ECO:0000256" key="4">
    <source>
        <dbReference type="ARBA" id="ARBA00022475"/>
    </source>
</evidence>
<dbReference type="InterPro" id="IPR013525">
    <property type="entry name" value="ABC2_TM"/>
</dbReference>
<feature type="transmembrane region" description="Helical" evidence="8">
    <location>
        <begin position="178"/>
        <end position="197"/>
    </location>
</feature>
<evidence type="ECO:0000256" key="7">
    <source>
        <dbReference type="ARBA" id="ARBA00023136"/>
    </source>
</evidence>
<evidence type="ECO:0000256" key="3">
    <source>
        <dbReference type="ARBA" id="ARBA00022448"/>
    </source>
</evidence>
<evidence type="ECO:0000256" key="1">
    <source>
        <dbReference type="ARBA" id="ARBA00004429"/>
    </source>
</evidence>
<feature type="domain" description="ABC-2 type transporter transmembrane" evidence="9">
    <location>
        <begin position="19"/>
        <end position="226"/>
    </location>
</feature>
<gene>
    <name evidence="10" type="ORF">D6810_01175</name>
</gene>
<keyword evidence="7 8" id="KW-0472">Membrane</keyword>
<comment type="caution">
    <text evidence="10">The sequence shown here is derived from an EMBL/GenBank/DDBJ whole genome shotgun (WGS) entry which is preliminary data.</text>
</comment>
<dbReference type="Proteomes" id="UP000269410">
    <property type="component" value="Unassembled WGS sequence"/>
</dbReference>
<keyword evidence="3" id="KW-0813">Transport</keyword>
<proteinExistence type="inferred from homology"/>
<sequence length="267" mass="31387">MFSEFKRRFSNRRQYIDLLWVFVKTSFKMRYQNSILGVFWVMAKPLLTFLLMFQIWSGFGKNSQVGIFPIYLLTGVVFFTYFQELVIYGQMSLLEKAHIILKVSFPRQIAVVSSLLNALINLFINLIVVFFIIFINRLALKPEGMLYFLFLVITLFIFCSGLAFFTSILTIRFRDLKNIFDLGLFLLFWSTPVFYTLENNPLFDQSAIDFINSIPFTHLLNQVRASFGLYYEIDPNFALTFFIVSVTLLVIGWRSFSVRVKKIAEYF</sequence>
<comment type="subcellular location">
    <subcellularLocation>
        <location evidence="1">Cell inner membrane</location>
        <topology evidence="1">Multi-pass membrane protein</topology>
    </subcellularLocation>
</comment>
<feature type="transmembrane region" description="Helical" evidence="8">
    <location>
        <begin position="237"/>
        <end position="256"/>
    </location>
</feature>
<feature type="transmembrane region" description="Helical" evidence="8">
    <location>
        <begin position="68"/>
        <end position="88"/>
    </location>
</feature>
<dbReference type="GO" id="GO:0005886">
    <property type="term" value="C:plasma membrane"/>
    <property type="evidence" value="ECO:0007669"/>
    <property type="project" value="UniProtKB-SubCell"/>
</dbReference>